<keyword evidence="1" id="KW-0808">Transferase</keyword>
<evidence type="ECO:0000313" key="3">
    <source>
        <dbReference type="EMBL" id="GAA0717928.1"/>
    </source>
</evidence>
<dbReference type="Proteomes" id="UP001501758">
    <property type="component" value="Unassembled WGS sequence"/>
</dbReference>
<dbReference type="Gene3D" id="3.40.50.1820">
    <property type="entry name" value="alpha/beta hydrolase"/>
    <property type="match status" value="1"/>
</dbReference>
<dbReference type="InterPro" id="IPR008220">
    <property type="entry name" value="HAT_MetX-like"/>
</dbReference>
<dbReference type="RefSeq" id="WP_343911760.1">
    <property type="nucleotide sequence ID" value="NZ_BAAAGE010000001.1"/>
</dbReference>
<organism evidence="3 4">
    <name type="scientific">Aquimarina litoralis</name>
    <dbReference type="NCBI Taxonomy" id="584605"/>
    <lineage>
        <taxon>Bacteria</taxon>
        <taxon>Pseudomonadati</taxon>
        <taxon>Bacteroidota</taxon>
        <taxon>Flavobacteriia</taxon>
        <taxon>Flavobacteriales</taxon>
        <taxon>Flavobacteriaceae</taxon>
        <taxon>Aquimarina</taxon>
    </lineage>
</organism>
<dbReference type="SUPFAM" id="SSF53474">
    <property type="entry name" value="alpha/beta-Hydrolases"/>
    <property type="match status" value="1"/>
</dbReference>
<dbReference type="Pfam" id="PF00561">
    <property type="entry name" value="Abhydrolase_1"/>
    <property type="match status" value="1"/>
</dbReference>
<dbReference type="InterPro" id="IPR000073">
    <property type="entry name" value="AB_hydrolase_1"/>
</dbReference>
<gene>
    <name evidence="3" type="ORF">GCM10009430_15420</name>
</gene>
<dbReference type="InterPro" id="IPR029058">
    <property type="entry name" value="AB_hydrolase_fold"/>
</dbReference>
<evidence type="ECO:0000256" key="1">
    <source>
        <dbReference type="ARBA" id="ARBA00022679"/>
    </source>
</evidence>
<evidence type="ECO:0000259" key="2">
    <source>
        <dbReference type="Pfam" id="PF00561"/>
    </source>
</evidence>
<dbReference type="GO" id="GO:0016787">
    <property type="term" value="F:hydrolase activity"/>
    <property type="evidence" value="ECO:0007669"/>
    <property type="project" value="UniProtKB-KW"/>
</dbReference>
<dbReference type="EMBL" id="BAAAGE010000001">
    <property type="protein sequence ID" value="GAA0717928.1"/>
    <property type="molecule type" value="Genomic_DNA"/>
</dbReference>
<accession>A0ABP3TU69</accession>
<sequence>MKLHNSMLQKVQITDFITVNGQKVAQFPLFYEVFGKPLNTAPIVLVNHALTGNSNVCGTNGWWNGLIGSGKSIDINQYTIIAFNIPGNGYDGDEDNLISDYQLFTARDIARIFAEGLEQLDIKTLYAAIGGSVGGGIAWELAALEPKLIKHLIPVATDWKSTDWLKANCLVQQQILQNSKNPVYDARLHAMLIYRSPESFKQKFDRSFNDEQKMYNVESWLLHHGEKLKERFTLSAYKQLNYVLANIDITEGRGSFSDVVATIASDIHIISVNSDGFFTASEDMATFEELKKVKTNIAHHMIDSVHGHDAFLIEFDQLGELLSDVF</sequence>
<feature type="domain" description="AB hydrolase-1" evidence="2">
    <location>
        <begin position="42"/>
        <end position="158"/>
    </location>
</feature>
<evidence type="ECO:0000313" key="4">
    <source>
        <dbReference type="Proteomes" id="UP001501758"/>
    </source>
</evidence>
<dbReference type="PANTHER" id="PTHR32268:SF11">
    <property type="entry name" value="HOMOSERINE O-ACETYLTRANSFERASE"/>
    <property type="match status" value="1"/>
</dbReference>
<protein>
    <submittedName>
        <fullName evidence="3">Alpha/beta fold hydrolase</fullName>
    </submittedName>
</protein>
<dbReference type="PANTHER" id="PTHR32268">
    <property type="entry name" value="HOMOSERINE O-ACETYLTRANSFERASE"/>
    <property type="match status" value="1"/>
</dbReference>
<keyword evidence="4" id="KW-1185">Reference proteome</keyword>
<comment type="caution">
    <text evidence="3">The sequence shown here is derived from an EMBL/GenBank/DDBJ whole genome shotgun (WGS) entry which is preliminary data.</text>
</comment>
<proteinExistence type="predicted"/>
<reference evidence="4" key="1">
    <citation type="journal article" date="2019" name="Int. J. Syst. Evol. Microbiol.">
        <title>The Global Catalogue of Microorganisms (GCM) 10K type strain sequencing project: providing services to taxonomists for standard genome sequencing and annotation.</title>
        <authorList>
            <consortium name="The Broad Institute Genomics Platform"/>
            <consortium name="The Broad Institute Genome Sequencing Center for Infectious Disease"/>
            <person name="Wu L."/>
            <person name="Ma J."/>
        </authorList>
    </citation>
    <scope>NUCLEOTIDE SEQUENCE [LARGE SCALE GENOMIC DNA]</scope>
    <source>
        <strain evidence="4">JCM 15974</strain>
    </source>
</reference>
<name>A0ABP3TU69_9FLAO</name>
<keyword evidence="3" id="KW-0378">Hydrolase</keyword>
<dbReference type="PIRSF" id="PIRSF000443">
    <property type="entry name" value="Homoser_Ac_trans"/>
    <property type="match status" value="1"/>
</dbReference>